<dbReference type="RefSeq" id="WP_073174597.1">
    <property type="nucleotide sequence ID" value="NZ_FQVE01000004.1"/>
</dbReference>
<gene>
    <name evidence="2" type="ORF">SAMN02787073_3380</name>
</gene>
<feature type="region of interest" description="Disordered" evidence="1">
    <location>
        <begin position="1"/>
        <end position="25"/>
    </location>
</feature>
<name>A0A1M5GJL9_9FLAO</name>
<organism evidence="2 3">
    <name type="scientific">Chryseobacterium vrystaatense</name>
    <dbReference type="NCBI Taxonomy" id="307480"/>
    <lineage>
        <taxon>Bacteria</taxon>
        <taxon>Pseudomonadati</taxon>
        <taxon>Bacteroidota</taxon>
        <taxon>Flavobacteriia</taxon>
        <taxon>Flavobacteriales</taxon>
        <taxon>Weeksellaceae</taxon>
        <taxon>Chryseobacterium group</taxon>
        <taxon>Chryseobacterium</taxon>
    </lineage>
</organism>
<sequence length="592" mass="69527">MAKKTKPKKKSKKYSADELIQRKEQSNQRKEIRDIMKNIGFDRLPYIDGKEFIFEDRTSEMDDIFIKDNIILITEYTIGTPGTHLLKKKIFYDKILEDEKSFIEFLINEDKLKSFRDYYDLKIKNTYTKNQLQLKILYCSKKSISLEHKRIVDKVIFFDYHIVQYFKSLTKTIKRSSKYEFLEFLNIEVEKFGENIKNSSSKTTHTFTGNILPEEKSKFEEGYKIVSFYIDADSLLRRSYVLRQNGWKDIENVGHYQRMLETTKINAMRKYLVDQKRVFINNIIATITIDKIELLDENDVELPIKDNGDIGNGLYEVSPTKIKIEDSCNIIGLIDGQHRTYAYHEGDDIYEKKISELRSVQNLLVTGILFPKNVSLKKKLDFEAKLFLEINNNQKNVPSHVVQEIQVLTNPFSTIAIGKKILAKLNQSGPLNNLIEQYWYEKGKLKTASIVSYGLRPLIKIEDLKAKDSLFFLWGDVNKSKLKSKNSDDFEFLNKYIEFSAEKIRDLLIAFKSRLDPKKWTTYSPITNEGLISVSFINGILNVLRLLIENNKVSTTEDYKNKLNEIDKFDFKQFKSSQYRKLGKKIYNQYFE</sequence>
<dbReference type="InterPro" id="IPR017601">
    <property type="entry name" value="DGQHR-contain_dom"/>
</dbReference>
<dbReference type="AlphaFoldDB" id="A0A1M5GJL9"/>
<feature type="compositionally biased region" description="Basic and acidic residues" evidence="1">
    <location>
        <begin position="14"/>
        <end position="25"/>
    </location>
</feature>
<feature type="compositionally biased region" description="Basic residues" evidence="1">
    <location>
        <begin position="1"/>
        <end position="13"/>
    </location>
</feature>
<dbReference type="EMBL" id="FQVE01000004">
    <property type="protein sequence ID" value="SHG03893.1"/>
    <property type="molecule type" value="Genomic_DNA"/>
</dbReference>
<protein>
    <submittedName>
        <fullName evidence="2">DGQHR domain-containing protein</fullName>
    </submittedName>
</protein>
<dbReference type="NCBIfam" id="TIGR03187">
    <property type="entry name" value="DGQHR"/>
    <property type="match status" value="1"/>
</dbReference>
<dbReference type="Proteomes" id="UP000184108">
    <property type="component" value="Unassembled WGS sequence"/>
</dbReference>
<evidence type="ECO:0000313" key="3">
    <source>
        <dbReference type="Proteomes" id="UP000184108"/>
    </source>
</evidence>
<proteinExistence type="predicted"/>
<accession>A0A1M5GJL9</accession>
<reference evidence="3" key="1">
    <citation type="submission" date="2016-11" db="EMBL/GenBank/DDBJ databases">
        <authorList>
            <person name="Varghese N."/>
            <person name="Submissions S."/>
        </authorList>
    </citation>
    <scope>NUCLEOTIDE SEQUENCE [LARGE SCALE GENOMIC DNA]</scope>
    <source>
        <strain evidence="3">YR203</strain>
    </source>
</reference>
<evidence type="ECO:0000313" key="2">
    <source>
        <dbReference type="EMBL" id="SHG03893.1"/>
    </source>
</evidence>
<evidence type="ECO:0000256" key="1">
    <source>
        <dbReference type="SAM" id="MobiDB-lite"/>
    </source>
</evidence>